<dbReference type="GO" id="GO:0033290">
    <property type="term" value="C:eukaryotic 48S preinitiation complex"/>
    <property type="evidence" value="ECO:0007669"/>
    <property type="project" value="TreeGrafter"/>
</dbReference>
<dbReference type="PROSITE" id="PS50126">
    <property type="entry name" value="S1"/>
    <property type="match status" value="1"/>
</dbReference>
<dbReference type="GO" id="GO:0003723">
    <property type="term" value="F:RNA binding"/>
    <property type="evidence" value="ECO:0007669"/>
    <property type="project" value="UniProtKB-KW"/>
</dbReference>
<dbReference type="GO" id="GO:0043022">
    <property type="term" value="F:ribosome binding"/>
    <property type="evidence" value="ECO:0007669"/>
    <property type="project" value="TreeGrafter"/>
</dbReference>
<dbReference type="EMBL" id="JAGPUO010000014">
    <property type="protein sequence ID" value="KAG5658410.1"/>
    <property type="molecule type" value="Genomic_DNA"/>
</dbReference>
<dbReference type="FunFam" id="2.40.50.140:FF:000015">
    <property type="entry name" value="Eukaryotic translation initiation factor 2 subunit alpha"/>
    <property type="match status" value="1"/>
</dbReference>
<proteinExistence type="inferred from homology"/>
<dbReference type="CDD" id="cd06530">
    <property type="entry name" value="S26_SPase_I"/>
    <property type="match status" value="1"/>
</dbReference>
<dbReference type="InterPro" id="IPR044126">
    <property type="entry name" value="S1_IF2_alpha"/>
</dbReference>
<dbReference type="PANTHER" id="PTHR10602:SF0">
    <property type="entry name" value="EUKARYOTIC TRANSLATION INITIATION FACTOR 2 SUBUNIT 1"/>
    <property type="match status" value="1"/>
</dbReference>
<gene>
    <name evidence="11" type="ORF">KAF25_010591</name>
</gene>
<dbReference type="SUPFAM" id="SSF50249">
    <property type="entry name" value="Nucleic acid-binding proteins"/>
    <property type="match status" value="1"/>
</dbReference>
<dbReference type="FunFam" id="1.10.150.190:FF:000002">
    <property type="entry name" value="Translation initiation factor 2, alpha subunit"/>
    <property type="match status" value="1"/>
</dbReference>
<dbReference type="InterPro" id="IPR036286">
    <property type="entry name" value="LexA/Signal_pep-like_sf"/>
</dbReference>
<dbReference type="SUPFAM" id="SSF116742">
    <property type="entry name" value="eIF2alpha middle domain-like"/>
    <property type="match status" value="1"/>
</dbReference>
<dbReference type="GO" id="GO:0003743">
    <property type="term" value="F:translation initiation factor activity"/>
    <property type="evidence" value="ECO:0007669"/>
    <property type="project" value="UniProtKB-KW"/>
</dbReference>
<dbReference type="SUPFAM" id="SSF110993">
    <property type="entry name" value="eIF-2-alpha, C-terminal domain"/>
    <property type="match status" value="1"/>
</dbReference>
<dbReference type="GO" id="GO:0006465">
    <property type="term" value="P:signal peptide processing"/>
    <property type="evidence" value="ECO:0007669"/>
    <property type="project" value="InterPro"/>
</dbReference>
<comment type="similarity">
    <text evidence="2">Belongs to the eIF-2-alpha family.</text>
</comment>
<reference evidence="11" key="1">
    <citation type="submission" date="2021-04" db="EMBL/GenBank/DDBJ databases">
        <title>Draft genome of Fusarium avenaceum strain F156N33, isolated from an atmospheric sample in Virginia.</title>
        <authorList>
            <person name="Yang S."/>
            <person name="Vinatzer B.A."/>
            <person name="Coleman J."/>
        </authorList>
    </citation>
    <scope>NUCLEOTIDE SEQUENCE</scope>
    <source>
        <strain evidence="11">F156N33</strain>
    </source>
</reference>
<keyword evidence="7" id="KW-0694">RNA-binding</keyword>
<evidence type="ECO:0000256" key="5">
    <source>
        <dbReference type="ARBA" id="ARBA00022540"/>
    </source>
</evidence>
<dbReference type="InterPro" id="IPR011488">
    <property type="entry name" value="TIF_2_asu"/>
</dbReference>
<dbReference type="Gene3D" id="2.40.50.140">
    <property type="entry name" value="Nucleic acid-binding proteins"/>
    <property type="match status" value="1"/>
</dbReference>
<dbReference type="InterPro" id="IPR003029">
    <property type="entry name" value="S1_domain"/>
</dbReference>
<accession>A0A9P7KRP8</accession>
<organism evidence="11 12">
    <name type="scientific">Fusarium avenaceum</name>
    <dbReference type="NCBI Taxonomy" id="40199"/>
    <lineage>
        <taxon>Eukaryota</taxon>
        <taxon>Fungi</taxon>
        <taxon>Dikarya</taxon>
        <taxon>Ascomycota</taxon>
        <taxon>Pezizomycotina</taxon>
        <taxon>Sordariomycetes</taxon>
        <taxon>Hypocreomycetidae</taxon>
        <taxon>Hypocreales</taxon>
        <taxon>Nectriaceae</taxon>
        <taxon>Fusarium</taxon>
        <taxon>Fusarium tricinctum species complex</taxon>
    </lineage>
</organism>
<evidence type="ECO:0000256" key="7">
    <source>
        <dbReference type="ARBA" id="ARBA00022884"/>
    </source>
</evidence>
<comment type="caution">
    <text evidence="11">The sequence shown here is derived from an EMBL/GenBank/DDBJ whole genome shotgun (WGS) entry which is preliminary data.</text>
</comment>
<keyword evidence="4" id="KW-0963">Cytoplasm</keyword>
<dbReference type="GO" id="GO:0005850">
    <property type="term" value="C:eukaryotic translation initiation factor 2 complex"/>
    <property type="evidence" value="ECO:0007669"/>
    <property type="project" value="TreeGrafter"/>
</dbReference>
<keyword evidence="6" id="KW-0597">Phosphoprotein</keyword>
<dbReference type="Pfam" id="PF07541">
    <property type="entry name" value="EIF_2_alpha"/>
    <property type="match status" value="1"/>
</dbReference>
<dbReference type="InterPro" id="IPR024054">
    <property type="entry name" value="TIF2_asu_middle_sf"/>
</dbReference>
<dbReference type="InterPro" id="IPR024055">
    <property type="entry name" value="TIF2_asu_C"/>
</dbReference>
<evidence type="ECO:0000256" key="6">
    <source>
        <dbReference type="ARBA" id="ARBA00022553"/>
    </source>
</evidence>
<keyword evidence="12" id="KW-1185">Reference proteome</keyword>
<dbReference type="GO" id="GO:0005829">
    <property type="term" value="C:cytosol"/>
    <property type="evidence" value="ECO:0007669"/>
    <property type="project" value="UniProtKB-SubCell"/>
</dbReference>
<comment type="function">
    <text evidence="9">eIF-2 functions in the early steps of protein synthesis by forming a ternary complex with GTP and initiator tRNA. This complex binds to a 40S ribosomal subunit, followed by mRNA binding to form a 43S pre-initiation complex. Junction of the 60S ribosomal subunit to form the 80S initiation complex is preceded by hydrolysis of the GTP bound to eIF-2 and release of an eIF-2-GDP binary complex. In order for eIF-2 to recycle and catalyze another round of initiation, the GDP bound to eIF-2 must exchange with GTP by way of a reaction catalyzed by eIF2B.</text>
</comment>
<evidence type="ECO:0000313" key="12">
    <source>
        <dbReference type="Proteomes" id="UP000782241"/>
    </source>
</evidence>
<evidence type="ECO:0000256" key="1">
    <source>
        <dbReference type="ARBA" id="ARBA00004514"/>
    </source>
</evidence>
<dbReference type="Gene3D" id="3.30.70.1130">
    <property type="entry name" value="EIF_2_alpha"/>
    <property type="match status" value="1"/>
</dbReference>
<dbReference type="GO" id="GO:0004252">
    <property type="term" value="F:serine-type endopeptidase activity"/>
    <property type="evidence" value="ECO:0007669"/>
    <property type="project" value="InterPro"/>
</dbReference>
<dbReference type="FunFam" id="3.30.70.1130:FF:000001">
    <property type="entry name" value="Eukaryotic translation initiation factor 2 subunit 1"/>
    <property type="match status" value="1"/>
</dbReference>
<dbReference type="Pfam" id="PF00575">
    <property type="entry name" value="S1"/>
    <property type="match status" value="1"/>
</dbReference>
<dbReference type="AlphaFoldDB" id="A0A9P7KRP8"/>
<evidence type="ECO:0000259" key="10">
    <source>
        <dbReference type="PROSITE" id="PS50126"/>
    </source>
</evidence>
<evidence type="ECO:0000256" key="3">
    <source>
        <dbReference type="ARBA" id="ARBA00020409"/>
    </source>
</evidence>
<dbReference type="SMART" id="SM00316">
    <property type="entry name" value="S1"/>
    <property type="match status" value="1"/>
</dbReference>
<name>A0A9P7KRP8_9HYPO</name>
<protein>
    <recommendedName>
        <fullName evidence="3">Eukaryotic translation initiation factor 2 subunit alpha</fullName>
    </recommendedName>
</protein>
<comment type="subcellular location">
    <subcellularLocation>
        <location evidence="1">Cytoplasm</location>
        <location evidence="1">Cytosol</location>
    </subcellularLocation>
</comment>
<evidence type="ECO:0000313" key="11">
    <source>
        <dbReference type="EMBL" id="KAG5658410.1"/>
    </source>
</evidence>
<dbReference type="InterPro" id="IPR012340">
    <property type="entry name" value="NA-bd_OB-fold"/>
</dbReference>
<evidence type="ECO:0000256" key="8">
    <source>
        <dbReference type="ARBA" id="ARBA00022917"/>
    </source>
</evidence>
<dbReference type="Proteomes" id="UP000782241">
    <property type="component" value="Unassembled WGS sequence"/>
</dbReference>
<feature type="domain" description="S1 motif" evidence="10">
    <location>
        <begin position="17"/>
        <end position="88"/>
    </location>
</feature>
<evidence type="ECO:0000256" key="4">
    <source>
        <dbReference type="ARBA" id="ARBA00022490"/>
    </source>
</evidence>
<evidence type="ECO:0000256" key="9">
    <source>
        <dbReference type="ARBA" id="ARBA00060206"/>
    </source>
</evidence>
<dbReference type="PANTHER" id="PTHR10602">
    <property type="entry name" value="EUKARYOTIC TRANSLATION INITIATION FACTOR 2 SUBUNIT 1"/>
    <property type="match status" value="1"/>
</dbReference>
<keyword evidence="8" id="KW-0648">Protein biosynthesis</keyword>
<dbReference type="Gene3D" id="1.10.150.190">
    <property type="entry name" value="Translation initiation factor 2, subunit 1, domain 2"/>
    <property type="match status" value="1"/>
</dbReference>
<keyword evidence="5" id="KW-0396">Initiation factor</keyword>
<dbReference type="CDD" id="cd04452">
    <property type="entry name" value="S1_IF2_alpha"/>
    <property type="match status" value="1"/>
</dbReference>
<dbReference type="SUPFAM" id="SSF51306">
    <property type="entry name" value="LexA/Signal peptidase"/>
    <property type="match status" value="1"/>
</dbReference>
<evidence type="ECO:0000256" key="2">
    <source>
        <dbReference type="ARBA" id="ARBA00007223"/>
    </source>
</evidence>
<sequence length="485" mass="54925">MSQTNCRFYEEKYPEIDSFVMVNVKQIAEMGAYVKLLEYDNIDGMILLSELSRRRIRSIQKLIRVGRNEVVVVLRVDKEKGYIDLSKRRVSPEDIVKCEERYNKSKMVHSIMRHVAEKVAVPIEGLYEAIAWPLNKRYGHAIDAFKLSITNPEVWNDITFPSDAVSEELKTYISKRLTPQPTKVRADIEVTCFGYEGIDAVKTALRTAEANNTEDTQVKVKLVSPPLYVLTSTCLDKAVGITRVQEAIVDVRKSIEAANGHLTVKMEPKAVTESDDAELQALMEKQFDHSRYSSWATYRAFSMALGSVWARLKGNGQPSFARSTALRLFGFATWIPVIAMFNLHVAELTFVDGASMYPLINDDKDSTLRRDMILNWKWSPQENLERGMVVTLRSPLHPETIAVKRVVALENDVIKTKAPHPLPTVRVPQGHVWVEGDGPPGSSLDSNTYGPVSKQLITGRVTHVVFPFRKFGALPWREHQRPLVE</sequence>
<dbReference type="InterPro" id="IPR019533">
    <property type="entry name" value="Peptidase_S26"/>
</dbReference>
<dbReference type="Gene3D" id="2.10.109.10">
    <property type="entry name" value="Umud Fragment, subunit A"/>
    <property type="match status" value="1"/>
</dbReference>